<keyword evidence="5" id="KW-1185">Reference proteome</keyword>
<feature type="region of interest" description="Disordered" evidence="2">
    <location>
        <begin position="161"/>
        <end position="191"/>
    </location>
</feature>
<dbReference type="InterPro" id="IPR013425">
    <property type="entry name" value="Autotrns_rpt"/>
</dbReference>
<dbReference type="InterPro" id="IPR051551">
    <property type="entry name" value="Autotransporter_adhesion"/>
</dbReference>
<dbReference type="InterPro" id="IPR005546">
    <property type="entry name" value="Autotransporte_beta"/>
</dbReference>
<feature type="compositionally biased region" description="Gly residues" evidence="2">
    <location>
        <begin position="166"/>
        <end position="191"/>
    </location>
</feature>
<evidence type="ECO:0000256" key="1">
    <source>
        <dbReference type="ARBA" id="ARBA00022729"/>
    </source>
</evidence>
<feature type="region of interest" description="Disordered" evidence="2">
    <location>
        <begin position="1"/>
        <end position="60"/>
    </location>
</feature>
<evidence type="ECO:0000313" key="4">
    <source>
        <dbReference type="EMBL" id="MDQ0317513.1"/>
    </source>
</evidence>
<dbReference type="EMBL" id="JAUSUL010000005">
    <property type="protein sequence ID" value="MDQ0317513.1"/>
    <property type="molecule type" value="Genomic_DNA"/>
</dbReference>
<sequence>MNTGTGGAGADGSFPNVEASSGGGGGGAGESQGRGGTGYGAGGQAGTGLDGGNGGQGGGGGGGAHGYVGDSIAGTLTGGRGGIGGTGVDGTSYGGGGGGGGAGGYGAVYTGTSGSVGGSSVLTGGAGGSGGRGLSNLFNGGGGSGGDGGIGLVATQPTDLSIAGSVTGGRGGDGGTGGGASTSGGNGGLGGDGFATDQTVNLIVSGTVSGGAGGRGSGGAMVDASGNGGDGGTGLSLGSSATVTISGGVNGGDGAGTDFVGSGGTQGSIGLGGVGLRGSGLDVTVSGSVSGGLDASRTVRANAIEFTGGTNRLTLEAGYAFTGFVVAGGSSDTLALGGPYSSTFNVAEIGSGNQFRGFEAFEKTGSGTWTLTGTTTETTPWTVTGGTLSISADGNLGVGTVTLDGGTLGLTGSFTVDNAVTLGSSNGSIEVQTGDEAVLSGAVSGSGRLTKVGAGTLSLSGTNSYGATEIISGGLRVTSDGNLGTGTVTLNGGALQLSTNATVDNAIMLGAGNGTIDTATTSPTLSGAIGGSGNLTKISAGTLTLSGTNTYSGTTSIAGGTLAVASDSNLGAGTVRLNGTTLRLDGSGTFDNTVTLQSGGGTISVATGLFPTLSGSVGGTTLTKAGAGTLSLSGSNTYGSTEIIGGTVRVTSDGNLGSGMITLNGGALQLGADTTFDNDMTLGAGSGTIDTANASPTASGVIGGSGGLIKVSAGTLTLSGANTYSGTTTITDGTLAVASDSNLGTGAIVLAGGYLGLTGATTIDNAVSAGSGGGVSVAGGVSATLSGVVSGTGALTKTGAGTLALTGTNTHSGGTAISSGTLAVASQASLGAGNLSFSGGTLAVASSTTIGNDVGITSSATVDIGSGLTTTLSGMVSGASASLRKTGSGTLVLSGSNSHGSTLVQAGRLQIASDANLGGLEVILNGGSLALTGTTTVDNAISFTGSGGGISIADGLAATFSGALSGSSAFGKTGTGTLALSGTSTGYAGAATVSGGILQVDGTLGGASSSLQVASGGTLAGTGTVGGGVIVQSGGTLSPGASPGTLTLNGDLTLSSGSTTVFELNTPNVSGSATNDFVSVGGNLTLGGTLTASVGSAGYYYLFDYGGQFGGSFDTVTVSGVPGSVNTVDTSLPGQVNLQVLSSGQSMLFWDGSNTTANGVIDGGSGSWDGPTTNWTSSDGSANMIWGSSVGIFAGAAGTVTVSGSRTFDTLQFKTTGYLLTGGTLAMSPASGSAGTINVDGGVTTTIASTIADGTGTQLAKQGSGTLVLAGTNTYSGGTQIAAGTLQVASDAALGAAAGGLMMAGGTLATTASFDTGRAAALSSSTGGFAPAAGTTLTLSGTLTGSGALTQSGAGTLVLTGTNTYTGGTQIAAGTLQVASDAALGVAAGGLTLAGGTLSTTASVETSRSVATTSTDGGFAPASGTTLTLSGPITGSGALGMSGAGTLTLTGANTYTGGTSVASGTLIGTTSSIRGNLANAGTVEFAQTSDGTFAGSIGGLNGTNGQMVKSGAGTLTLTGASSLPWSILAGSIVSTTALFTGDVMVAAGTNLTFDQAFDGSYAGAVTGAGDVLYTGGGQVRLTGDNAGYQGETTVRNFTMTLGNTTLGGNLVLGAGGRLAGNGTVGDTMVQSGGMIAPGNSIGAITVAGNLVFEAGSVYSVETRPGSTEADLIHATGTISIRGGEVAHIGFDGAYAVSSNYPILTADGGITGRFAGVSSTLAFLDPSLSYLPNAVFLTLVRNDVSFVAVADTPNQAATAAAIDDLGAGSAIYDTVVRLDAAGAKEAYDALHGEIHGSLKTGLVEDSRVVREAAMARIQAAFSAFGGGGADSVAYSGNGAIAKPAPEGPAFSAWGELFGSWGSSDGTGSSAPLDRDTAGFLVGGDAAIGPYGRAGVLAGYQASSYDADARSSSADATLYHLGVYGGTGWRGLNLRGGASYTWSEIETARTVSYPGMSQYLTGATSGGTTQVFGEAGYEVTTRWAAVEPFAGLAYVSAATDAYTETGGTAALSVQSDTTEVTYSTLGVRASAVVPVPLSSARAKVSGLVGWRHAFGSLDPSATSAFAGGSPFTVQGTPIAEDVAVVGAGLEFDLGAMPARGVEGVLLGVSYDGQFGSGATDNAVTGRFTVRF</sequence>
<dbReference type="NCBIfam" id="TIGR02601">
    <property type="entry name" value="autotrns_rpt"/>
    <property type="match status" value="8"/>
</dbReference>
<dbReference type="InterPro" id="IPR011050">
    <property type="entry name" value="Pectin_lyase_fold/virulence"/>
</dbReference>
<dbReference type="PANTHER" id="PTHR35037:SF3">
    <property type="entry name" value="C-TERMINAL REGION OF AIDA-LIKE PROTEIN"/>
    <property type="match status" value="1"/>
</dbReference>
<dbReference type="Gene3D" id="2.40.128.130">
    <property type="entry name" value="Autotransporter beta-domain"/>
    <property type="match status" value="1"/>
</dbReference>
<name>A0AAE3VST5_9HYPH</name>
<feature type="domain" description="Autotransporter" evidence="3">
    <location>
        <begin position="1844"/>
        <end position="2129"/>
    </location>
</feature>
<reference evidence="4" key="1">
    <citation type="submission" date="2023-07" db="EMBL/GenBank/DDBJ databases">
        <title>Genomic Encyclopedia of Type Strains, Phase IV (KMG-IV): sequencing the most valuable type-strain genomes for metagenomic binning, comparative biology and taxonomic classification.</title>
        <authorList>
            <person name="Goeker M."/>
        </authorList>
    </citation>
    <scope>NUCLEOTIDE SEQUENCE</scope>
    <source>
        <strain evidence="4">DSM 21202</strain>
    </source>
</reference>
<gene>
    <name evidence="4" type="ORF">J2S73_003997</name>
</gene>
<dbReference type="Proteomes" id="UP001229244">
    <property type="component" value="Unassembled WGS sequence"/>
</dbReference>
<dbReference type="SUPFAM" id="SSF51126">
    <property type="entry name" value="Pectin lyase-like"/>
    <property type="match status" value="4"/>
</dbReference>
<comment type="caution">
    <text evidence="4">The sequence shown here is derived from an EMBL/GenBank/DDBJ whole genome shotgun (WGS) entry which is preliminary data.</text>
</comment>
<dbReference type="PANTHER" id="PTHR35037">
    <property type="entry name" value="C-TERMINAL REGION OF AIDA-LIKE PROTEIN"/>
    <property type="match status" value="1"/>
</dbReference>
<dbReference type="Pfam" id="PF12951">
    <property type="entry name" value="PATR"/>
    <property type="match status" value="13"/>
</dbReference>
<dbReference type="SUPFAM" id="SSF103515">
    <property type="entry name" value="Autotransporter"/>
    <property type="match status" value="1"/>
</dbReference>
<feature type="compositionally biased region" description="Gly residues" evidence="2">
    <location>
        <begin position="1"/>
        <end position="10"/>
    </location>
</feature>
<dbReference type="InterPro" id="IPR012332">
    <property type="entry name" value="Autotransporter_pectin_lyase_C"/>
</dbReference>
<evidence type="ECO:0000313" key="5">
    <source>
        <dbReference type="Proteomes" id="UP001229244"/>
    </source>
</evidence>
<dbReference type="PROSITE" id="PS51208">
    <property type="entry name" value="AUTOTRANSPORTER"/>
    <property type="match status" value="1"/>
</dbReference>
<evidence type="ECO:0000256" key="2">
    <source>
        <dbReference type="SAM" id="MobiDB-lite"/>
    </source>
</evidence>
<dbReference type="SMART" id="SM00869">
    <property type="entry name" value="Autotransporter"/>
    <property type="match status" value="1"/>
</dbReference>
<protein>
    <submittedName>
        <fullName evidence="4">Autotransporter-associated beta strand protein</fullName>
    </submittedName>
</protein>
<evidence type="ECO:0000259" key="3">
    <source>
        <dbReference type="PROSITE" id="PS51208"/>
    </source>
</evidence>
<keyword evidence="1" id="KW-0732">Signal</keyword>
<organism evidence="4 5">
    <name type="scientific">Amorphus orientalis</name>
    <dbReference type="NCBI Taxonomy" id="649198"/>
    <lineage>
        <taxon>Bacteria</taxon>
        <taxon>Pseudomonadati</taxon>
        <taxon>Pseudomonadota</taxon>
        <taxon>Alphaproteobacteria</taxon>
        <taxon>Hyphomicrobiales</taxon>
        <taxon>Amorphaceae</taxon>
        <taxon>Amorphus</taxon>
    </lineage>
</organism>
<feature type="compositionally biased region" description="Gly residues" evidence="2">
    <location>
        <begin position="21"/>
        <end position="60"/>
    </location>
</feature>
<proteinExistence type="predicted"/>
<dbReference type="InterPro" id="IPR036709">
    <property type="entry name" value="Autotransporte_beta_dom_sf"/>
</dbReference>
<accession>A0AAE3VST5</accession>
<dbReference type="Gene3D" id="2.160.20.20">
    <property type="match status" value="3"/>
</dbReference>
<dbReference type="RefSeq" id="WP_306887434.1">
    <property type="nucleotide sequence ID" value="NZ_JAUSUL010000005.1"/>
</dbReference>